<evidence type="ECO:0000313" key="3">
    <source>
        <dbReference type="Proteomes" id="UP001165042"/>
    </source>
</evidence>
<dbReference type="Pfam" id="PF14534">
    <property type="entry name" value="DUF4440"/>
    <property type="match status" value="1"/>
</dbReference>
<name>A0A9W6QRQ0_9PSEU</name>
<dbReference type="AlphaFoldDB" id="A0A9W6QRQ0"/>
<organism evidence="2 3">
    <name type="scientific">Actinokineospora globicatena</name>
    <dbReference type="NCBI Taxonomy" id="103729"/>
    <lineage>
        <taxon>Bacteria</taxon>
        <taxon>Bacillati</taxon>
        <taxon>Actinomycetota</taxon>
        <taxon>Actinomycetes</taxon>
        <taxon>Pseudonocardiales</taxon>
        <taxon>Pseudonocardiaceae</taxon>
        <taxon>Actinokineospora</taxon>
    </lineage>
</organism>
<dbReference type="Gene3D" id="3.10.450.50">
    <property type="match status" value="1"/>
</dbReference>
<keyword evidence="3" id="KW-1185">Reference proteome</keyword>
<reference evidence="2" key="1">
    <citation type="submission" date="2023-02" db="EMBL/GenBank/DDBJ databases">
        <title>Actinokineospora globicatena NBRC 15670.</title>
        <authorList>
            <person name="Ichikawa N."/>
            <person name="Sato H."/>
            <person name="Tonouchi N."/>
        </authorList>
    </citation>
    <scope>NUCLEOTIDE SEQUENCE</scope>
    <source>
        <strain evidence="2">NBRC 15670</strain>
    </source>
</reference>
<dbReference type="SUPFAM" id="SSF54427">
    <property type="entry name" value="NTF2-like"/>
    <property type="match status" value="1"/>
</dbReference>
<sequence>MEEEDLEVLAVGDAGVTWFLGVVEGTVGGQALAVRMRYTRTWIRGESGWKVVAAHASVVG</sequence>
<evidence type="ECO:0000259" key="1">
    <source>
        <dbReference type="Pfam" id="PF14534"/>
    </source>
</evidence>
<gene>
    <name evidence="2" type="ORF">Aglo03_42130</name>
</gene>
<dbReference type="InterPro" id="IPR032710">
    <property type="entry name" value="NTF2-like_dom_sf"/>
</dbReference>
<proteinExistence type="predicted"/>
<dbReference type="InterPro" id="IPR027843">
    <property type="entry name" value="DUF4440"/>
</dbReference>
<dbReference type="EMBL" id="BSSD01000006">
    <property type="protein sequence ID" value="GLW93397.1"/>
    <property type="molecule type" value="Genomic_DNA"/>
</dbReference>
<feature type="domain" description="DUF4440" evidence="1">
    <location>
        <begin position="2"/>
        <end position="51"/>
    </location>
</feature>
<comment type="caution">
    <text evidence="2">The sequence shown here is derived from an EMBL/GenBank/DDBJ whole genome shotgun (WGS) entry which is preliminary data.</text>
</comment>
<protein>
    <recommendedName>
        <fullName evidence="1">DUF4440 domain-containing protein</fullName>
    </recommendedName>
</protein>
<evidence type="ECO:0000313" key="2">
    <source>
        <dbReference type="EMBL" id="GLW93397.1"/>
    </source>
</evidence>
<dbReference type="Proteomes" id="UP001165042">
    <property type="component" value="Unassembled WGS sequence"/>
</dbReference>
<accession>A0A9W6QRQ0</accession>